<accession>A0ABS7X3T3</accession>
<comment type="caution">
    <text evidence="1">The sequence shown here is derived from an EMBL/GenBank/DDBJ whole genome shotgun (WGS) entry which is preliminary data.</text>
</comment>
<gene>
    <name evidence="1" type="ORF">I4W93_001290</name>
</gene>
<evidence type="ECO:0000313" key="2">
    <source>
        <dbReference type="Proteomes" id="UP000663814"/>
    </source>
</evidence>
<keyword evidence="2" id="KW-1185">Reference proteome</keyword>
<proteinExistence type="predicted"/>
<name>A0ABS7X3T3_9GAMM</name>
<organism evidence="1 2">
    <name type="scientific">Rheinheimera maricola</name>
    <dbReference type="NCBI Taxonomy" id="2793282"/>
    <lineage>
        <taxon>Bacteria</taxon>
        <taxon>Pseudomonadati</taxon>
        <taxon>Pseudomonadota</taxon>
        <taxon>Gammaproteobacteria</taxon>
        <taxon>Chromatiales</taxon>
        <taxon>Chromatiaceae</taxon>
        <taxon>Rheinheimera</taxon>
    </lineage>
</organism>
<reference evidence="1 2" key="1">
    <citation type="submission" date="2020-12" db="EMBL/GenBank/DDBJ databases">
        <authorList>
            <person name="Ruan W."/>
            <person name="Khan S.A."/>
            <person name="Jeon C.O."/>
        </authorList>
    </citation>
    <scope>NUCLEOTIDE SEQUENCE [LARGE SCALE GENOMIC DNA]</scope>
    <source>
        <strain evidence="1 2">MA-13</strain>
    </source>
</reference>
<dbReference type="Gene3D" id="3.40.50.2000">
    <property type="entry name" value="Glycogen Phosphorylase B"/>
    <property type="match status" value="1"/>
</dbReference>
<dbReference type="Proteomes" id="UP000663814">
    <property type="component" value="Unassembled WGS sequence"/>
</dbReference>
<reference evidence="1 2" key="2">
    <citation type="submission" date="2021-08" db="EMBL/GenBank/DDBJ databases">
        <title>Rheinheimera aquimaris sp. nov., isolated from seawater of the East Sea in Korea.</title>
        <authorList>
            <person name="Kim K.H."/>
            <person name="Wenting R."/>
            <person name="Kim K.R."/>
            <person name="Jeon C.O."/>
        </authorList>
    </citation>
    <scope>NUCLEOTIDE SEQUENCE [LARGE SCALE GENOMIC DNA]</scope>
    <source>
        <strain evidence="1 2">MA-13</strain>
    </source>
</reference>
<evidence type="ECO:0008006" key="3">
    <source>
        <dbReference type="Google" id="ProtNLM"/>
    </source>
</evidence>
<sequence>MISFIISAGTQIGLGHLKRCQVLAEYLSAQVKCQLLLVSDADCSEHIKPAIWHSINLFSAWPSDWVKHIAASSRVVLVDSYIADELINDSMAAYGGEWGRFVFNVPRVFSGGFLISYNQTLASATALRHFSQPIKQFFGLEYFIVAPLFNRQSLHQVEKAQTVFLSFGAGDDRGWIMHFIEKIRSVSPDKAITIATTKLNPALMALQQHCKTLHNVSLYCSPSHYAELLAAADLAIVASGTTLMEAVALQIPAASIVLVDNQQHIQAQLLALGCVVDAEDDAQLQALLSQPTSGIRAKLTRCCAKLDVASGAQRLANKLLELSYVV</sequence>
<dbReference type="RefSeq" id="WP_205310237.1">
    <property type="nucleotide sequence ID" value="NZ_JAERPS020000001.1"/>
</dbReference>
<protein>
    <recommendedName>
        <fullName evidence="3">UDP-2,4-diacetamido-2,4, 6-trideoxy-beta-L-altropyranose hydrolase</fullName>
    </recommendedName>
</protein>
<dbReference type="EMBL" id="JAERPS020000001">
    <property type="protein sequence ID" value="MBZ9610219.1"/>
    <property type="molecule type" value="Genomic_DNA"/>
</dbReference>
<dbReference type="SUPFAM" id="SSF53756">
    <property type="entry name" value="UDP-Glycosyltransferase/glycogen phosphorylase"/>
    <property type="match status" value="1"/>
</dbReference>
<evidence type="ECO:0000313" key="1">
    <source>
        <dbReference type="EMBL" id="MBZ9610219.1"/>
    </source>
</evidence>
<dbReference type="Gene3D" id="3.40.50.11190">
    <property type="match status" value="1"/>
</dbReference>